<feature type="region of interest" description="Disordered" evidence="5">
    <location>
        <begin position="1"/>
        <end position="57"/>
    </location>
</feature>
<dbReference type="GO" id="GO:0016559">
    <property type="term" value="P:peroxisome fission"/>
    <property type="evidence" value="ECO:0007669"/>
    <property type="project" value="InterPro"/>
</dbReference>
<dbReference type="PANTHER" id="PTHR12652:SF19">
    <property type="entry name" value="PEROXISOMAL BIOGENESIS FACTOR 11"/>
    <property type="match status" value="1"/>
</dbReference>
<evidence type="ECO:0000313" key="7">
    <source>
        <dbReference type="Proteomes" id="UP000194127"/>
    </source>
</evidence>
<dbReference type="GO" id="GO:0005778">
    <property type="term" value="C:peroxisomal membrane"/>
    <property type="evidence" value="ECO:0007669"/>
    <property type="project" value="UniProtKB-SubCell"/>
</dbReference>
<dbReference type="Pfam" id="PF05648">
    <property type="entry name" value="PEX11"/>
    <property type="match status" value="1"/>
</dbReference>
<evidence type="ECO:0000256" key="5">
    <source>
        <dbReference type="SAM" id="MobiDB-lite"/>
    </source>
</evidence>
<dbReference type="STRING" id="670580.A0A1X6MS44"/>
<feature type="compositionally biased region" description="Basic residues" evidence="5">
    <location>
        <begin position="1"/>
        <end position="11"/>
    </location>
</feature>
<feature type="compositionally biased region" description="Acidic residues" evidence="5">
    <location>
        <begin position="39"/>
        <end position="48"/>
    </location>
</feature>
<keyword evidence="1" id="KW-0962">Peroxisome biogenesis</keyword>
<dbReference type="Proteomes" id="UP000194127">
    <property type="component" value="Unassembled WGS sequence"/>
</dbReference>
<protein>
    <submittedName>
        <fullName evidence="6">Uncharacterized protein</fullName>
    </submittedName>
</protein>
<keyword evidence="7" id="KW-1185">Reference proteome</keyword>
<proteinExistence type="predicted"/>
<evidence type="ECO:0000256" key="4">
    <source>
        <dbReference type="ARBA" id="ARBA00046271"/>
    </source>
</evidence>
<dbReference type="EMBL" id="KZ110602">
    <property type="protein sequence ID" value="OSX59211.1"/>
    <property type="molecule type" value="Genomic_DNA"/>
</dbReference>
<name>A0A1X6MS44_9APHY</name>
<dbReference type="AlphaFoldDB" id="A0A1X6MS44"/>
<evidence type="ECO:0000256" key="3">
    <source>
        <dbReference type="ARBA" id="ARBA00023140"/>
    </source>
</evidence>
<gene>
    <name evidence="6" type="ORF">POSPLADRAFT_1151155</name>
</gene>
<evidence type="ECO:0000313" key="6">
    <source>
        <dbReference type="EMBL" id="OSX59211.1"/>
    </source>
</evidence>
<organism evidence="6 7">
    <name type="scientific">Postia placenta MAD-698-R-SB12</name>
    <dbReference type="NCBI Taxonomy" id="670580"/>
    <lineage>
        <taxon>Eukaryota</taxon>
        <taxon>Fungi</taxon>
        <taxon>Dikarya</taxon>
        <taxon>Basidiomycota</taxon>
        <taxon>Agaricomycotina</taxon>
        <taxon>Agaricomycetes</taxon>
        <taxon>Polyporales</taxon>
        <taxon>Adustoporiaceae</taxon>
        <taxon>Rhodonia</taxon>
    </lineage>
</organism>
<dbReference type="GeneID" id="36331451"/>
<sequence length="341" mass="38737">MNPHSSHHPRTPRPSVVSSSSKYEVDTYGMEARAQEDTRSEEDSDDEDEKARTEAQNKVRKEEIWRDLLTTSNGRDKAFKLMQYSLRMYLLFHTTVLASTVLRNGTRSPIETELLKRCESAIAGFSLTRKCLILFNWLTPLTSIMAQHAAVPFSSEAPSTSGSSRKRKRKPLLHTLLHAPPPVLLELINGLSDDVYTFARLGLIGKRLGERAGRFSDMCWFVGTLVNLVENTVERSVILEQQHEVESRLYTDSMTGATAKSNPAASKTDEKELARLQRQDYWIQITRLKLLMDLIFVSYNVFRMKRAKSQIQTFTGLAAALLSTVKLYDRHKTTLVKALNQ</sequence>
<comment type="subcellular location">
    <subcellularLocation>
        <location evidence="4">Peroxisome membrane</location>
    </subcellularLocation>
</comment>
<dbReference type="InterPro" id="IPR008733">
    <property type="entry name" value="PEX11"/>
</dbReference>
<reference evidence="6 7" key="1">
    <citation type="submission" date="2017-04" db="EMBL/GenBank/DDBJ databases">
        <title>Genome Sequence of the Model Brown-Rot Fungus Postia placenta SB12.</title>
        <authorList>
            <consortium name="DOE Joint Genome Institute"/>
            <person name="Gaskell J."/>
            <person name="Kersten P."/>
            <person name="Larrondo L.F."/>
            <person name="Canessa P."/>
            <person name="Martinez D."/>
            <person name="Hibbett D."/>
            <person name="Schmoll M."/>
            <person name="Kubicek C.P."/>
            <person name="Martinez A.T."/>
            <person name="Yadav J."/>
            <person name="Master E."/>
            <person name="Magnuson J.K."/>
            <person name="James T."/>
            <person name="Yaver D."/>
            <person name="Berka R."/>
            <person name="Labutti K."/>
            <person name="Lipzen A."/>
            <person name="Aerts A."/>
            <person name="Barry K."/>
            <person name="Henrissat B."/>
            <person name="Blanchette R."/>
            <person name="Grigoriev I."/>
            <person name="Cullen D."/>
        </authorList>
    </citation>
    <scope>NUCLEOTIDE SEQUENCE [LARGE SCALE GENOMIC DNA]</scope>
    <source>
        <strain evidence="6 7">MAD-698-R-SB12</strain>
    </source>
</reference>
<dbReference type="PANTHER" id="PTHR12652">
    <property type="entry name" value="PEROXISOMAL BIOGENESIS FACTOR 11"/>
    <property type="match status" value="1"/>
</dbReference>
<dbReference type="OrthoDB" id="411017at2759"/>
<keyword evidence="3" id="KW-0576">Peroxisome</keyword>
<evidence type="ECO:0000256" key="1">
    <source>
        <dbReference type="ARBA" id="ARBA00022593"/>
    </source>
</evidence>
<evidence type="ECO:0000256" key="2">
    <source>
        <dbReference type="ARBA" id="ARBA00023136"/>
    </source>
</evidence>
<accession>A0A1X6MS44</accession>
<keyword evidence="2" id="KW-0472">Membrane</keyword>
<dbReference type="RefSeq" id="XP_024336005.1">
    <property type="nucleotide sequence ID" value="XM_024486502.1"/>
</dbReference>